<evidence type="ECO:0000259" key="6">
    <source>
        <dbReference type="SMART" id="SM00853"/>
    </source>
</evidence>
<dbReference type="FunFam" id="3.30.565.10:FF:000003">
    <property type="entry name" value="DNA mismatch repair endonuclease MutL"/>
    <property type="match status" value="1"/>
</dbReference>
<dbReference type="GO" id="GO:0006298">
    <property type="term" value="P:mismatch repair"/>
    <property type="evidence" value="ECO:0007669"/>
    <property type="project" value="UniProtKB-UniRule"/>
</dbReference>
<feature type="domain" description="MutL C-terminal dimerisation" evidence="6">
    <location>
        <begin position="404"/>
        <end position="547"/>
    </location>
</feature>
<dbReference type="InterPro" id="IPR020568">
    <property type="entry name" value="Ribosomal_Su5_D2-typ_SF"/>
</dbReference>
<dbReference type="InterPro" id="IPR014762">
    <property type="entry name" value="DNA_mismatch_repair_CS"/>
</dbReference>
<dbReference type="CDD" id="cd16926">
    <property type="entry name" value="HATPase_MutL-MLH-PMS-like"/>
    <property type="match status" value="1"/>
</dbReference>
<evidence type="ECO:0000259" key="7">
    <source>
        <dbReference type="SMART" id="SM01340"/>
    </source>
</evidence>
<keyword evidence="3 4" id="KW-0234">DNA repair</keyword>
<dbReference type="Gene3D" id="3.30.1370.100">
    <property type="entry name" value="MutL, C-terminal domain, regulatory subdomain"/>
    <property type="match status" value="1"/>
</dbReference>
<dbReference type="Proteomes" id="UP000316609">
    <property type="component" value="Unassembled WGS sequence"/>
</dbReference>
<dbReference type="Gene3D" id="3.30.565.10">
    <property type="entry name" value="Histidine kinase-like ATPase, C-terminal domain"/>
    <property type="match status" value="1"/>
</dbReference>
<name>A0A538TWQ5_UNCEI</name>
<dbReference type="PANTHER" id="PTHR10073">
    <property type="entry name" value="DNA MISMATCH REPAIR PROTEIN MLH, PMS, MUTL"/>
    <property type="match status" value="1"/>
</dbReference>
<feature type="region of interest" description="Disordered" evidence="5">
    <location>
        <begin position="371"/>
        <end position="400"/>
    </location>
</feature>
<keyword evidence="2 4" id="KW-0227">DNA damage</keyword>
<proteinExistence type="inferred from homology"/>
<dbReference type="EMBL" id="VBOY01000018">
    <property type="protein sequence ID" value="TMQ68056.1"/>
    <property type="molecule type" value="Genomic_DNA"/>
</dbReference>
<dbReference type="SUPFAM" id="SSF118116">
    <property type="entry name" value="DNA mismatch repair protein MutL"/>
    <property type="match status" value="1"/>
</dbReference>
<comment type="function">
    <text evidence="4">This protein is involved in the repair of mismatches in DNA. It is required for dam-dependent methyl-directed DNA mismatch repair. May act as a 'molecular matchmaker', a protein that promotes the formation of a stable complex between two or more DNA-binding proteins in an ATP-dependent manner without itself being part of a final effector complex.</text>
</comment>
<dbReference type="InterPro" id="IPR042121">
    <property type="entry name" value="MutL_C_regsub"/>
</dbReference>
<gene>
    <name evidence="4 8" type="primary">mutL</name>
    <name evidence="8" type="ORF">E6K78_02650</name>
</gene>
<comment type="similarity">
    <text evidence="1 4">Belongs to the DNA mismatch repair MutL/HexB family.</text>
</comment>
<dbReference type="SUPFAM" id="SSF54211">
    <property type="entry name" value="Ribosomal protein S5 domain 2-like"/>
    <property type="match status" value="1"/>
</dbReference>
<evidence type="ECO:0000256" key="3">
    <source>
        <dbReference type="ARBA" id="ARBA00023204"/>
    </source>
</evidence>
<dbReference type="CDD" id="cd00782">
    <property type="entry name" value="MutL_Trans"/>
    <property type="match status" value="1"/>
</dbReference>
<dbReference type="PROSITE" id="PS00058">
    <property type="entry name" value="DNA_MISMATCH_REPAIR_1"/>
    <property type="match status" value="1"/>
</dbReference>
<dbReference type="GO" id="GO:0004519">
    <property type="term" value="F:endonuclease activity"/>
    <property type="evidence" value="ECO:0007669"/>
    <property type="project" value="UniProtKB-KW"/>
</dbReference>
<dbReference type="Pfam" id="PF08676">
    <property type="entry name" value="MutL_C"/>
    <property type="match status" value="1"/>
</dbReference>
<dbReference type="GO" id="GO:0140664">
    <property type="term" value="F:ATP-dependent DNA damage sensor activity"/>
    <property type="evidence" value="ECO:0007669"/>
    <property type="project" value="InterPro"/>
</dbReference>
<dbReference type="GO" id="GO:0030983">
    <property type="term" value="F:mismatched DNA binding"/>
    <property type="evidence" value="ECO:0007669"/>
    <property type="project" value="InterPro"/>
</dbReference>
<dbReference type="SUPFAM" id="SSF55874">
    <property type="entry name" value="ATPase domain of HSP90 chaperone/DNA topoisomerase II/histidine kinase"/>
    <property type="match status" value="1"/>
</dbReference>
<dbReference type="GO" id="GO:0005524">
    <property type="term" value="F:ATP binding"/>
    <property type="evidence" value="ECO:0007669"/>
    <property type="project" value="InterPro"/>
</dbReference>
<dbReference type="PANTHER" id="PTHR10073:SF12">
    <property type="entry name" value="DNA MISMATCH REPAIR PROTEIN MLH1"/>
    <property type="match status" value="1"/>
</dbReference>
<dbReference type="Gene3D" id="3.30.230.10">
    <property type="match status" value="1"/>
</dbReference>
<dbReference type="Pfam" id="PF13589">
    <property type="entry name" value="HATPase_c_3"/>
    <property type="match status" value="1"/>
</dbReference>
<organism evidence="8 9">
    <name type="scientific">Eiseniibacteriota bacterium</name>
    <dbReference type="NCBI Taxonomy" id="2212470"/>
    <lineage>
        <taxon>Bacteria</taxon>
        <taxon>Candidatus Eiseniibacteriota</taxon>
    </lineage>
</organism>
<dbReference type="InterPro" id="IPR038973">
    <property type="entry name" value="MutL/Mlh/Pms-like"/>
</dbReference>
<dbReference type="SMART" id="SM00853">
    <property type="entry name" value="MutL_C"/>
    <property type="match status" value="1"/>
</dbReference>
<dbReference type="Gene3D" id="3.30.1540.20">
    <property type="entry name" value="MutL, C-terminal domain, dimerisation subdomain"/>
    <property type="match status" value="1"/>
</dbReference>
<reference evidence="8 9" key="1">
    <citation type="journal article" date="2019" name="Nat. Microbiol.">
        <title>Mediterranean grassland soil C-N compound turnover is dependent on rainfall and depth, and is mediated by genomically divergent microorganisms.</title>
        <authorList>
            <person name="Diamond S."/>
            <person name="Andeer P.F."/>
            <person name="Li Z."/>
            <person name="Crits-Christoph A."/>
            <person name="Burstein D."/>
            <person name="Anantharaman K."/>
            <person name="Lane K.R."/>
            <person name="Thomas B.C."/>
            <person name="Pan C."/>
            <person name="Northen T.R."/>
            <person name="Banfield J.F."/>
        </authorList>
    </citation>
    <scope>NUCLEOTIDE SEQUENCE [LARGE SCALE GENOMIC DNA]</scope>
    <source>
        <strain evidence="8">WS_8</strain>
    </source>
</reference>
<dbReference type="InterPro" id="IPR013507">
    <property type="entry name" value="DNA_mismatch_S5_2-like"/>
</dbReference>
<dbReference type="AlphaFoldDB" id="A0A538TWQ5"/>
<evidence type="ECO:0000313" key="9">
    <source>
        <dbReference type="Proteomes" id="UP000316609"/>
    </source>
</evidence>
<keyword evidence="8" id="KW-0255">Endonuclease</keyword>
<sequence>MLHRPMATTRTDSIRRLSSTTASHIAAGEVIERPLSALKEILENALDAGATRIEVRVDRSLDHAFSVADDGCGIDADELDLALERHATSKIATLEDLDRLASLGFRGEALPSVAAVSRLRLESRARDAEDASFVTVAGGSITARGRAPRAPGTTVEVAELFFNTPARRKFLHSGAGELRAALRLLEAFGLAFPGVSFRFLVDDRQRFDWPAAAGSGVEGRRERAAALWGTRHAEQRIEVAAERDGLVLEALLGLPEHARATREGQLVFVNRRWILSPLLAQALRQAYGNLLPAGRFPAATLWLTIPPGRVDVNVHPTKREVRFADEHLVFALVAGACARPLAGLHPPFTVVQGGASESRWSERVAEQPRAQTYLRLEPPPPGTTPEAAVAPSPKAPAPRDGEPELWQLHRTYILAPVRGGLVILDQHAAHERILYEEARSRLEGKQGQAQQLLFPLLVELAADRFDLLLELGPWLRQLGWDLTLLGPPTVVIQGVPTGLRTERPGQLLQDLLDGVAEGSGRTASEDIAERVARSFACHAAVRAGDSLTQEEMRSLVDRLFATSRPHGDPHGRPTFVRLDLDELHRRFGRS</sequence>
<dbReference type="HAMAP" id="MF_00149">
    <property type="entry name" value="DNA_mis_repair"/>
    <property type="match status" value="1"/>
</dbReference>
<accession>A0A538TWQ5</accession>
<dbReference type="InterPro" id="IPR020667">
    <property type="entry name" value="DNA_mismatch_repair_MutL"/>
</dbReference>
<dbReference type="GO" id="GO:0032300">
    <property type="term" value="C:mismatch repair complex"/>
    <property type="evidence" value="ECO:0007669"/>
    <property type="project" value="InterPro"/>
</dbReference>
<evidence type="ECO:0000256" key="5">
    <source>
        <dbReference type="SAM" id="MobiDB-lite"/>
    </source>
</evidence>
<dbReference type="InterPro" id="IPR042120">
    <property type="entry name" value="MutL_C_dimsub"/>
</dbReference>
<dbReference type="SMART" id="SM01340">
    <property type="entry name" value="DNA_mis_repair"/>
    <property type="match status" value="1"/>
</dbReference>
<dbReference type="InterPro" id="IPR014721">
    <property type="entry name" value="Ribsml_uS5_D2-typ_fold_subgr"/>
</dbReference>
<evidence type="ECO:0000313" key="8">
    <source>
        <dbReference type="EMBL" id="TMQ68056.1"/>
    </source>
</evidence>
<evidence type="ECO:0000256" key="2">
    <source>
        <dbReference type="ARBA" id="ARBA00022763"/>
    </source>
</evidence>
<feature type="domain" description="DNA mismatch repair protein S5" evidence="7">
    <location>
        <begin position="224"/>
        <end position="342"/>
    </location>
</feature>
<keyword evidence="8" id="KW-0378">Hydrolase</keyword>
<dbReference type="InterPro" id="IPR014790">
    <property type="entry name" value="MutL_C"/>
</dbReference>
<comment type="caution">
    <text evidence="8">The sequence shown here is derived from an EMBL/GenBank/DDBJ whole genome shotgun (WGS) entry which is preliminary data.</text>
</comment>
<keyword evidence="8" id="KW-0540">Nuclease</keyword>
<protein>
    <recommendedName>
        <fullName evidence="4">DNA mismatch repair protein MutL</fullName>
    </recommendedName>
</protein>
<dbReference type="GO" id="GO:0016887">
    <property type="term" value="F:ATP hydrolysis activity"/>
    <property type="evidence" value="ECO:0007669"/>
    <property type="project" value="InterPro"/>
</dbReference>
<dbReference type="InterPro" id="IPR036890">
    <property type="entry name" value="HATPase_C_sf"/>
</dbReference>
<dbReference type="InterPro" id="IPR037198">
    <property type="entry name" value="MutL_C_sf"/>
</dbReference>
<dbReference type="Pfam" id="PF01119">
    <property type="entry name" value="DNA_mis_repair"/>
    <property type="match status" value="1"/>
</dbReference>
<evidence type="ECO:0000256" key="4">
    <source>
        <dbReference type="HAMAP-Rule" id="MF_00149"/>
    </source>
</evidence>
<dbReference type="NCBIfam" id="TIGR00585">
    <property type="entry name" value="mutl"/>
    <property type="match status" value="1"/>
</dbReference>
<dbReference type="InterPro" id="IPR002099">
    <property type="entry name" value="MutL/Mlh/PMS"/>
</dbReference>
<evidence type="ECO:0000256" key="1">
    <source>
        <dbReference type="ARBA" id="ARBA00006082"/>
    </source>
</evidence>